<gene>
    <name evidence="6" type="ORF">H744_2c0920</name>
</gene>
<dbReference type="GO" id="GO:0016491">
    <property type="term" value="F:oxidoreductase activity"/>
    <property type="evidence" value="ECO:0007669"/>
    <property type="project" value="TreeGrafter"/>
</dbReference>
<dbReference type="PROSITE" id="PS50902">
    <property type="entry name" value="FLAVODOXIN_LIKE"/>
    <property type="match status" value="1"/>
</dbReference>
<dbReference type="PRINTS" id="PR00369">
    <property type="entry name" value="FLAVODOXIN"/>
</dbReference>
<dbReference type="PANTHER" id="PTHR19384:SF128">
    <property type="entry name" value="NADPH OXIDOREDUCTASE A"/>
    <property type="match status" value="1"/>
</dbReference>
<organism evidence="6 7">
    <name type="scientific">Photobacterium gaetbulicola Gung47</name>
    <dbReference type="NCBI Taxonomy" id="658445"/>
    <lineage>
        <taxon>Bacteria</taxon>
        <taxon>Pseudomonadati</taxon>
        <taxon>Pseudomonadota</taxon>
        <taxon>Gammaproteobacteria</taxon>
        <taxon>Vibrionales</taxon>
        <taxon>Vibrionaceae</taxon>
        <taxon>Photobacterium</taxon>
    </lineage>
</organism>
<reference evidence="6 7" key="1">
    <citation type="submission" date="2013-05" db="EMBL/GenBank/DDBJ databases">
        <title>Complete genome sequence of the lipase-producing bacterium Photobacterium gaetbulicola Gung47.</title>
        <authorList>
            <person name="Kim Y.-O."/>
        </authorList>
    </citation>
    <scope>NUCLEOTIDE SEQUENCE [LARGE SCALE GENOMIC DNA]</scope>
    <source>
        <strain evidence="6 7">Gung47</strain>
    </source>
</reference>
<evidence type="ECO:0000256" key="4">
    <source>
        <dbReference type="ARBA" id="ARBA00022982"/>
    </source>
</evidence>
<comment type="cofactor">
    <cofactor evidence="1">
        <name>FMN</name>
        <dbReference type="ChEBI" id="CHEBI:58210"/>
    </cofactor>
</comment>
<sequence length="154" mass="16706">MMAKIGVFVGSVFGGAEEVAQEVVCYLVGAGHQVELFLEPTLEDFLGYQQDLALVVSSTTGQGEIPDNLLPLYQALNDSFPLMPRLRYGVIALGDSSYGEDRFCGGGRQFDELLAQLQAKPLTERLDVDACVNFDALEVAMPWVEGWAKQADAA</sequence>
<dbReference type="Pfam" id="PF00258">
    <property type="entry name" value="Flavodoxin_1"/>
    <property type="match status" value="1"/>
</dbReference>
<evidence type="ECO:0000259" key="5">
    <source>
        <dbReference type="PROSITE" id="PS50902"/>
    </source>
</evidence>
<dbReference type="STRING" id="658445.H744_2c0920"/>
<keyword evidence="4" id="KW-0813">Transport</keyword>
<protein>
    <submittedName>
        <fullName evidence="6">Flavodoxin</fullName>
    </submittedName>
</protein>
<name>A0A0C5W7V6_9GAMM</name>
<keyword evidence="7" id="KW-1185">Reference proteome</keyword>
<evidence type="ECO:0000313" key="6">
    <source>
        <dbReference type="EMBL" id="AJR07631.1"/>
    </source>
</evidence>
<keyword evidence="3" id="KW-0288">FMN</keyword>
<evidence type="ECO:0000313" key="7">
    <source>
        <dbReference type="Proteomes" id="UP000032303"/>
    </source>
</evidence>
<feature type="domain" description="Flavodoxin-like" evidence="5">
    <location>
        <begin position="5"/>
        <end position="148"/>
    </location>
</feature>
<dbReference type="HOGENOM" id="CLU_051402_4_1_6"/>
<evidence type="ECO:0000256" key="1">
    <source>
        <dbReference type="ARBA" id="ARBA00001917"/>
    </source>
</evidence>
<dbReference type="Gene3D" id="3.40.50.360">
    <property type="match status" value="1"/>
</dbReference>
<dbReference type="Proteomes" id="UP000032303">
    <property type="component" value="Chromosome 2"/>
</dbReference>
<evidence type="ECO:0000256" key="3">
    <source>
        <dbReference type="ARBA" id="ARBA00022643"/>
    </source>
</evidence>
<evidence type="ECO:0000256" key="2">
    <source>
        <dbReference type="ARBA" id="ARBA00022630"/>
    </source>
</evidence>
<keyword evidence="4" id="KW-0249">Electron transport</keyword>
<dbReference type="PANTHER" id="PTHR19384">
    <property type="entry name" value="NITRIC OXIDE SYNTHASE-RELATED"/>
    <property type="match status" value="1"/>
</dbReference>
<dbReference type="InterPro" id="IPR001094">
    <property type="entry name" value="Flavdoxin-like"/>
</dbReference>
<dbReference type="AlphaFoldDB" id="A0A0C5W7V6"/>
<dbReference type="GO" id="GO:0005829">
    <property type="term" value="C:cytosol"/>
    <property type="evidence" value="ECO:0007669"/>
    <property type="project" value="TreeGrafter"/>
</dbReference>
<dbReference type="PATRIC" id="fig|658445.3.peg.2827"/>
<dbReference type="KEGG" id="pgb:H744_2c0920"/>
<accession>A0A0C5W7V6</accession>
<dbReference type="EMBL" id="CP005974">
    <property type="protein sequence ID" value="AJR07631.1"/>
    <property type="molecule type" value="Genomic_DNA"/>
</dbReference>
<dbReference type="InterPro" id="IPR029039">
    <property type="entry name" value="Flavoprotein-like_sf"/>
</dbReference>
<dbReference type="NCBIfam" id="NF005989">
    <property type="entry name" value="PRK08105.1"/>
    <property type="match status" value="1"/>
</dbReference>
<dbReference type="GO" id="GO:0010181">
    <property type="term" value="F:FMN binding"/>
    <property type="evidence" value="ECO:0007669"/>
    <property type="project" value="InterPro"/>
</dbReference>
<proteinExistence type="predicted"/>
<dbReference type="GO" id="GO:0050660">
    <property type="term" value="F:flavin adenine dinucleotide binding"/>
    <property type="evidence" value="ECO:0007669"/>
    <property type="project" value="TreeGrafter"/>
</dbReference>
<dbReference type="InterPro" id="IPR008254">
    <property type="entry name" value="Flavodoxin/NO_synth"/>
</dbReference>
<dbReference type="SUPFAM" id="SSF52218">
    <property type="entry name" value="Flavoproteins"/>
    <property type="match status" value="1"/>
</dbReference>
<keyword evidence="2" id="KW-0285">Flavoprotein</keyword>